<feature type="region of interest" description="Disordered" evidence="1">
    <location>
        <begin position="64"/>
        <end position="95"/>
    </location>
</feature>
<evidence type="ECO:0000256" key="1">
    <source>
        <dbReference type="SAM" id="MobiDB-lite"/>
    </source>
</evidence>
<name>A0A367L5A2_9HYPO</name>
<feature type="compositionally biased region" description="Low complexity" evidence="1">
    <location>
        <begin position="8"/>
        <end position="22"/>
    </location>
</feature>
<accession>A0A367L5A2</accession>
<dbReference type="Proteomes" id="UP000253664">
    <property type="component" value="Unassembled WGS sequence"/>
</dbReference>
<comment type="caution">
    <text evidence="2">The sequence shown here is derived from an EMBL/GenBank/DDBJ whole genome shotgun (WGS) entry which is preliminary data.</text>
</comment>
<reference evidence="2 3" key="1">
    <citation type="journal article" date="2015" name="BMC Genomics">
        <title>Insights from the genome of Ophiocordyceps polyrhachis-furcata to pathogenicity and host specificity in insect fungi.</title>
        <authorList>
            <person name="Wichadakul D."/>
            <person name="Kobmoo N."/>
            <person name="Ingsriswang S."/>
            <person name="Tangphatsornruang S."/>
            <person name="Chantasingh D."/>
            <person name="Luangsa-ard J.J."/>
            <person name="Eurwilaichitr L."/>
        </authorList>
    </citation>
    <scope>NUCLEOTIDE SEQUENCE [LARGE SCALE GENOMIC DNA]</scope>
    <source>
        <strain evidence="2 3">BCC 54312</strain>
    </source>
</reference>
<organism evidence="2 3">
    <name type="scientific">Ophiocordyceps polyrhachis-furcata BCC 54312</name>
    <dbReference type="NCBI Taxonomy" id="1330021"/>
    <lineage>
        <taxon>Eukaryota</taxon>
        <taxon>Fungi</taxon>
        <taxon>Dikarya</taxon>
        <taxon>Ascomycota</taxon>
        <taxon>Pezizomycotina</taxon>
        <taxon>Sordariomycetes</taxon>
        <taxon>Hypocreomycetidae</taxon>
        <taxon>Hypocreales</taxon>
        <taxon>Ophiocordycipitaceae</taxon>
        <taxon>Ophiocordyceps</taxon>
    </lineage>
</organism>
<sequence length="121" mass="12616">MGGSGRHTITTSTTTTTTTTTTGYGLQQPTAALCAGAEQLKQESHAAESLKLKLQGLLSCSKAIDARPNSDSNTEESSRDASLVPPRQATCQGDGAVSTYSGAFTPNKHDVLILYNRDSPA</sequence>
<evidence type="ECO:0000313" key="3">
    <source>
        <dbReference type="Proteomes" id="UP000253664"/>
    </source>
</evidence>
<proteinExistence type="predicted"/>
<keyword evidence="3" id="KW-1185">Reference proteome</keyword>
<feature type="region of interest" description="Disordered" evidence="1">
    <location>
        <begin position="1"/>
        <end position="25"/>
    </location>
</feature>
<protein>
    <submittedName>
        <fullName evidence="2">Uncharacterized protein</fullName>
    </submittedName>
</protein>
<dbReference type="EMBL" id="LKCN02000014">
    <property type="protein sequence ID" value="RCI09605.1"/>
    <property type="molecule type" value="Genomic_DNA"/>
</dbReference>
<gene>
    <name evidence="2" type="ORF">L249_4148</name>
</gene>
<dbReference type="AlphaFoldDB" id="A0A367L5A2"/>
<evidence type="ECO:0000313" key="2">
    <source>
        <dbReference type="EMBL" id="RCI09605.1"/>
    </source>
</evidence>